<evidence type="ECO:0000256" key="8">
    <source>
        <dbReference type="ARBA" id="ARBA00022741"/>
    </source>
</evidence>
<evidence type="ECO:0000256" key="15">
    <source>
        <dbReference type="SAM" id="Phobius"/>
    </source>
</evidence>
<keyword evidence="8 14" id="KW-0547">Nucleotide-binding</keyword>
<evidence type="ECO:0000313" key="18">
    <source>
        <dbReference type="EMBL" id="KAJ8371963.1"/>
    </source>
</evidence>
<evidence type="ECO:0000256" key="1">
    <source>
        <dbReference type="ARBA" id="ARBA00004479"/>
    </source>
</evidence>
<dbReference type="InterPro" id="IPR000719">
    <property type="entry name" value="Prot_kinase_dom"/>
</dbReference>
<keyword evidence="10 14" id="KW-0067">ATP-binding</keyword>
<comment type="caution">
    <text evidence="18">The sequence shown here is derived from an EMBL/GenBank/DDBJ whole genome shotgun (WGS) entry which is preliminary data.</text>
</comment>
<sequence length="486" mass="54043">MWLTVFVLLVSLRESEEAQRRRCVYLARAHNARHMEEAGNVSGAVHHCARTLCCMGSFFLGDGHPVPDLLGCNVVEMECPETSCFSSEQDRNFTNCVCNTDFCNGNFTWVAPPSPSTASPGVSSLYILVIPLAVFLMVFCFYIITRYTQFLNTSVTKPPPDCDRMVTSQCSCHRSESPDLSLASIELHQVVGQGHFASVWRACLHGAPVVVKVFSAHYTPEFQREREVYSLPLLDHAGVVRFLGAGRGWPAGDGFLVLELAVHGSLRSFLCWTSSSWACCVKLIQSLSQGLAFLHSDLHRNGMHKPAVSHGDLSSSNVVVRADGSCALCDFGCSTILRCPDAMGWQQHRHLSQVRAQVGTLCYLPPEILEGFVNLGNSRYLMQGDVYALGLLLWEVWTRCAELSAGTSVSEYRVPYEAELGMNPSREDLVSFVSERRERPTVPEEWGQHYQGFYTIREVLEDCWDQDPEARLTAQCAADRLATLLP</sequence>
<evidence type="ECO:0000256" key="4">
    <source>
        <dbReference type="ARBA" id="ARBA00022527"/>
    </source>
</evidence>
<dbReference type="PROSITE" id="PS00109">
    <property type="entry name" value="PROTEIN_KINASE_TYR"/>
    <property type="match status" value="1"/>
</dbReference>
<dbReference type="GO" id="GO:0030509">
    <property type="term" value="P:BMP signaling pathway"/>
    <property type="evidence" value="ECO:0007669"/>
    <property type="project" value="TreeGrafter"/>
</dbReference>
<dbReference type="Gene3D" id="1.10.510.10">
    <property type="entry name" value="Transferase(Phosphotransferase) domain 1"/>
    <property type="match status" value="1"/>
</dbReference>
<dbReference type="InterPro" id="IPR008266">
    <property type="entry name" value="Tyr_kinase_AS"/>
</dbReference>
<evidence type="ECO:0000256" key="7">
    <source>
        <dbReference type="ARBA" id="ARBA00022729"/>
    </source>
</evidence>
<evidence type="ECO:0000256" key="10">
    <source>
        <dbReference type="ARBA" id="ARBA00022840"/>
    </source>
</evidence>
<dbReference type="PROSITE" id="PS50011">
    <property type="entry name" value="PROTEIN_KINASE_DOM"/>
    <property type="match status" value="1"/>
</dbReference>
<keyword evidence="13" id="KW-0675">Receptor</keyword>
<keyword evidence="4" id="KW-0723">Serine/threonine-protein kinase</keyword>
<evidence type="ECO:0000256" key="12">
    <source>
        <dbReference type="ARBA" id="ARBA00023136"/>
    </source>
</evidence>
<keyword evidence="7 16" id="KW-0732">Signal</keyword>
<evidence type="ECO:0000256" key="13">
    <source>
        <dbReference type="ARBA" id="ARBA00023170"/>
    </source>
</evidence>
<evidence type="ECO:0000256" key="9">
    <source>
        <dbReference type="ARBA" id="ARBA00022777"/>
    </source>
</evidence>
<dbReference type="InterPro" id="IPR011009">
    <property type="entry name" value="Kinase-like_dom_sf"/>
</dbReference>
<evidence type="ECO:0000313" key="19">
    <source>
        <dbReference type="Proteomes" id="UP001221898"/>
    </source>
</evidence>
<dbReference type="InterPro" id="IPR000333">
    <property type="entry name" value="TGFB_receptor"/>
</dbReference>
<reference evidence="18" key="1">
    <citation type="journal article" date="2023" name="Science">
        <title>Genome structures resolve the early diversification of teleost fishes.</title>
        <authorList>
            <person name="Parey E."/>
            <person name="Louis A."/>
            <person name="Montfort J."/>
            <person name="Bouchez O."/>
            <person name="Roques C."/>
            <person name="Iampietro C."/>
            <person name="Lluch J."/>
            <person name="Castinel A."/>
            <person name="Donnadieu C."/>
            <person name="Desvignes T."/>
            <person name="Floi Bucao C."/>
            <person name="Jouanno E."/>
            <person name="Wen M."/>
            <person name="Mejri S."/>
            <person name="Dirks R."/>
            <person name="Jansen H."/>
            <person name="Henkel C."/>
            <person name="Chen W.J."/>
            <person name="Zahm M."/>
            <person name="Cabau C."/>
            <person name="Klopp C."/>
            <person name="Thompson A.W."/>
            <person name="Robinson-Rechavi M."/>
            <person name="Braasch I."/>
            <person name="Lecointre G."/>
            <person name="Bobe J."/>
            <person name="Postlethwait J.H."/>
            <person name="Berthelot C."/>
            <person name="Roest Crollius H."/>
            <person name="Guiguen Y."/>
        </authorList>
    </citation>
    <scope>NUCLEOTIDE SEQUENCE</scope>
    <source>
        <strain evidence="18">NC1722</strain>
    </source>
</reference>
<comment type="subcellular location">
    <subcellularLocation>
        <location evidence="1">Membrane</location>
        <topology evidence="1">Single-pass type I membrane protein</topology>
    </subcellularLocation>
</comment>
<evidence type="ECO:0000256" key="2">
    <source>
        <dbReference type="ARBA" id="ARBA00009605"/>
    </source>
</evidence>
<dbReference type="GO" id="GO:0043235">
    <property type="term" value="C:receptor complex"/>
    <property type="evidence" value="ECO:0007669"/>
    <property type="project" value="TreeGrafter"/>
</dbReference>
<dbReference type="EMBL" id="JAINUG010000422">
    <property type="protein sequence ID" value="KAJ8371963.1"/>
    <property type="molecule type" value="Genomic_DNA"/>
</dbReference>
<keyword evidence="12 15" id="KW-0472">Membrane</keyword>
<keyword evidence="6 15" id="KW-0812">Transmembrane</keyword>
<comment type="similarity">
    <text evidence="2">Belongs to the protein kinase superfamily. TKL Ser/Thr protein kinase family. TGFB receptor subfamily.</text>
</comment>
<dbReference type="Gene3D" id="3.30.200.20">
    <property type="entry name" value="Phosphorylase Kinase, domain 1"/>
    <property type="match status" value="1"/>
</dbReference>
<name>A0AAD7R8T7_9TELE</name>
<accession>A0AAD7R8T7</accession>
<dbReference type="PANTHER" id="PTHR23255">
    <property type="entry name" value="TRANSFORMING GROWTH FACTOR-BETA RECEPTOR TYPE I AND II"/>
    <property type="match status" value="1"/>
</dbReference>
<feature type="signal peptide" evidence="16">
    <location>
        <begin position="1"/>
        <end position="18"/>
    </location>
</feature>
<dbReference type="SUPFAM" id="SSF56112">
    <property type="entry name" value="Protein kinase-like (PK-like)"/>
    <property type="match status" value="1"/>
</dbReference>
<organism evidence="18 19">
    <name type="scientific">Aldrovandia affinis</name>
    <dbReference type="NCBI Taxonomy" id="143900"/>
    <lineage>
        <taxon>Eukaryota</taxon>
        <taxon>Metazoa</taxon>
        <taxon>Chordata</taxon>
        <taxon>Craniata</taxon>
        <taxon>Vertebrata</taxon>
        <taxon>Euteleostomi</taxon>
        <taxon>Actinopterygii</taxon>
        <taxon>Neopterygii</taxon>
        <taxon>Teleostei</taxon>
        <taxon>Notacanthiformes</taxon>
        <taxon>Halosauridae</taxon>
        <taxon>Aldrovandia</taxon>
    </lineage>
</organism>
<evidence type="ECO:0000259" key="17">
    <source>
        <dbReference type="PROSITE" id="PS50011"/>
    </source>
</evidence>
<dbReference type="PANTHER" id="PTHR23255:SF49">
    <property type="entry name" value="ANTI-MUELLERIAN HORMONE TYPE-2 RECEPTOR"/>
    <property type="match status" value="1"/>
</dbReference>
<keyword evidence="11 15" id="KW-1133">Transmembrane helix</keyword>
<dbReference type="PROSITE" id="PS00107">
    <property type="entry name" value="PROTEIN_KINASE_ATP"/>
    <property type="match status" value="1"/>
</dbReference>
<dbReference type="AlphaFoldDB" id="A0AAD7R8T7"/>
<evidence type="ECO:0000256" key="16">
    <source>
        <dbReference type="SAM" id="SignalP"/>
    </source>
</evidence>
<dbReference type="InterPro" id="IPR017441">
    <property type="entry name" value="Protein_kinase_ATP_BS"/>
</dbReference>
<feature type="domain" description="Protein kinase" evidence="17">
    <location>
        <begin position="185"/>
        <end position="485"/>
    </location>
</feature>
<keyword evidence="19" id="KW-1185">Reference proteome</keyword>
<feature type="transmembrane region" description="Helical" evidence="15">
    <location>
        <begin position="125"/>
        <end position="144"/>
    </location>
</feature>
<dbReference type="GO" id="GO:0005886">
    <property type="term" value="C:plasma membrane"/>
    <property type="evidence" value="ECO:0007669"/>
    <property type="project" value="TreeGrafter"/>
</dbReference>
<gene>
    <name evidence="18" type="ORF">AAFF_G00298360</name>
</gene>
<proteinExistence type="inferred from homology"/>
<dbReference type="CDD" id="cd23616">
    <property type="entry name" value="TFP_LU_ECD_AMHR2"/>
    <property type="match status" value="1"/>
</dbReference>
<dbReference type="Gene3D" id="2.10.60.10">
    <property type="entry name" value="CD59"/>
    <property type="match status" value="1"/>
</dbReference>
<dbReference type="InterPro" id="IPR045860">
    <property type="entry name" value="Snake_toxin-like_sf"/>
</dbReference>
<dbReference type="GO" id="GO:0005024">
    <property type="term" value="F:transforming growth factor beta receptor activity"/>
    <property type="evidence" value="ECO:0007669"/>
    <property type="project" value="TreeGrafter"/>
</dbReference>
<evidence type="ECO:0000256" key="3">
    <source>
        <dbReference type="ARBA" id="ARBA00012401"/>
    </source>
</evidence>
<dbReference type="EC" id="2.7.11.30" evidence="3"/>
<keyword evidence="9" id="KW-0418">Kinase</keyword>
<feature type="binding site" evidence="14">
    <location>
        <position position="212"/>
    </location>
    <ligand>
        <name>ATP</name>
        <dbReference type="ChEBI" id="CHEBI:30616"/>
    </ligand>
</feature>
<protein>
    <recommendedName>
        <fullName evidence="3">receptor protein serine/threonine kinase</fullName>
        <ecNumber evidence="3">2.7.11.30</ecNumber>
    </recommendedName>
</protein>
<dbReference type="Proteomes" id="UP001221898">
    <property type="component" value="Unassembled WGS sequence"/>
</dbReference>
<evidence type="ECO:0000256" key="14">
    <source>
        <dbReference type="PROSITE-ProRule" id="PRU10141"/>
    </source>
</evidence>
<evidence type="ECO:0000256" key="6">
    <source>
        <dbReference type="ARBA" id="ARBA00022692"/>
    </source>
</evidence>
<dbReference type="Pfam" id="PF00069">
    <property type="entry name" value="Pkinase"/>
    <property type="match status" value="1"/>
</dbReference>
<keyword evidence="5" id="KW-0808">Transferase</keyword>
<evidence type="ECO:0000256" key="5">
    <source>
        <dbReference type="ARBA" id="ARBA00022679"/>
    </source>
</evidence>
<dbReference type="GO" id="GO:0005524">
    <property type="term" value="F:ATP binding"/>
    <property type="evidence" value="ECO:0007669"/>
    <property type="project" value="UniProtKB-UniRule"/>
</dbReference>
<dbReference type="SUPFAM" id="SSF57302">
    <property type="entry name" value="Snake toxin-like"/>
    <property type="match status" value="1"/>
</dbReference>
<evidence type="ECO:0000256" key="11">
    <source>
        <dbReference type="ARBA" id="ARBA00022989"/>
    </source>
</evidence>
<feature type="chain" id="PRO_5042277581" description="receptor protein serine/threonine kinase" evidence="16">
    <location>
        <begin position="19"/>
        <end position="486"/>
    </location>
</feature>